<keyword evidence="10" id="KW-1185">Reference proteome</keyword>
<dbReference type="SUPFAM" id="SSF117839">
    <property type="entry name" value="WWE domain"/>
    <property type="match status" value="1"/>
</dbReference>
<dbReference type="PROSITE" id="PS00518">
    <property type="entry name" value="ZF_RING_1"/>
    <property type="match status" value="1"/>
</dbReference>
<accession>A0ABD6E4U6</accession>
<dbReference type="GO" id="GO:0008270">
    <property type="term" value="F:zinc ion binding"/>
    <property type="evidence" value="ECO:0007669"/>
    <property type="project" value="UniProtKB-UniRule"/>
</dbReference>
<comment type="pathway">
    <text evidence="5">Protein modification; protein ubiquitination.</text>
</comment>
<dbReference type="Pfam" id="PF13639">
    <property type="entry name" value="zf-RING_2"/>
    <property type="match status" value="1"/>
</dbReference>
<keyword evidence="2 4" id="KW-0863">Zinc-finger</keyword>
<evidence type="ECO:0000313" key="9">
    <source>
        <dbReference type="EMBL" id="MFH4974067.1"/>
    </source>
</evidence>
<feature type="region of interest" description="Disordered" evidence="6">
    <location>
        <begin position="1"/>
        <end position="34"/>
    </location>
</feature>
<dbReference type="InterPro" id="IPR037197">
    <property type="entry name" value="WWE_dom_sf"/>
</dbReference>
<reference evidence="9 10" key="1">
    <citation type="submission" date="2024-08" db="EMBL/GenBank/DDBJ databases">
        <title>Gnathostoma spinigerum genome.</title>
        <authorList>
            <person name="Gonzalez-Bertolin B."/>
            <person name="Monzon S."/>
            <person name="Zaballos A."/>
            <person name="Jimenez P."/>
            <person name="Dekumyoy P."/>
            <person name="Varona S."/>
            <person name="Cuesta I."/>
            <person name="Sumanam S."/>
            <person name="Adisakwattana P."/>
            <person name="Gasser R.B."/>
            <person name="Hernandez-Gonzalez A."/>
            <person name="Young N.D."/>
            <person name="Perteguer M.J."/>
        </authorList>
    </citation>
    <scope>NUCLEOTIDE SEQUENCE [LARGE SCALE GENOMIC DNA]</scope>
    <source>
        <strain evidence="9">AL3</strain>
        <tissue evidence="9">Liver</tissue>
    </source>
</reference>
<dbReference type="EC" id="2.3.2.27" evidence="5"/>
<evidence type="ECO:0000313" key="10">
    <source>
        <dbReference type="Proteomes" id="UP001608902"/>
    </source>
</evidence>
<comment type="caution">
    <text evidence="9">The sequence shown here is derived from an EMBL/GenBank/DDBJ whole genome shotgun (WGS) entry which is preliminary data.</text>
</comment>
<dbReference type="GO" id="GO:0072572">
    <property type="term" value="F:poly-ADP-D-ribose binding"/>
    <property type="evidence" value="ECO:0007669"/>
    <property type="project" value="UniProtKB-UniRule"/>
</dbReference>
<dbReference type="Proteomes" id="UP001608902">
    <property type="component" value="Unassembled WGS sequence"/>
</dbReference>
<evidence type="ECO:0000256" key="3">
    <source>
        <dbReference type="ARBA" id="ARBA00022833"/>
    </source>
</evidence>
<dbReference type="InterPro" id="IPR004170">
    <property type="entry name" value="WWE_dom"/>
</dbReference>
<dbReference type="AlphaFoldDB" id="A0ABD6E4U6"/>
<dbReference type="Pfam" id="PF02825">
    <property type="entry name" value="WWE"/>
    <property type="match status" value="1"/>
</dbReference>
<feature type="domain" description="WWE" evidence="8">
    <location>
        <begin position="170"/>
        <end position="254"/>
    </location>
</feature>
<dbReference type="InterPro" id="IPR013083">
    <property type="entry name" value="Znf_RING/FYVE/PHD"/>
</dbReference>
<comment type="domain">
    <text evidence="5">The WWE domain mediates non-covalent poly(ADP-ribose)-binding.</text>
</comment>
<sequence>MEEAASSPEDHTILDSSDFKNTVEGSPEEGNHKCCESELIGTDDKGVVMSTSEEVKQEDPVQIIQQPSFSCEHEKAVDPNGPIAKPEEDTTSEQCPICFCEFSVKTTLPSCQHSFCFLCIKGVALRHGTCPICRTCIPRRLFRNPCLQRSTGTVEPNHSRKLRLRCYISSPDQAKKRKECDAPHWFYRASTSGWWQYEKRHESEIEEAYQRNDCSIDLVISGYLYCIDFITMSQYRKNTNECTNTNANVRAIKRLDVGADVSSLGGALRGIAGLSFPHMYKPL</sequence>
<keyword evidence="3 5" id="KW-0862">Zinc</keyword>
<dbReference type="PANTHER" id="PTHR13417">
    <property type="entry name" value="E3 UBIQUITIN-PROTEIN LIGASE RNF146"/>
    <property type="match status" value="1"/>
</dbReference>
<dbReference type="Gene3D" id="3.30.40.10">
    <property type="entry name" value="Zinc/RING finger domain, C3HC4 (zinc finger)"/>
    <property type="match status" value="1"/>
</dbReference>
<evidence type="ECO:0000259" key="8">
    <source>
        <dbReference type="PROSITE" id="PS50918"/>
    </source>
</evidence>
<protein>
    <recommendedName>
        <fullName evidence="5">E3 ubiquitin-protein ligase</fullName>
        <ecNumber evidence="5">2.3.2.27</ecNumber>
    </recommendedName>
</protein>
<evidence type="ECO:0000256" key="1">
    <source>
        <dbReference type="ARBA" id="ARBA00022723"/>
    </source>
</evidence>
<gene>
    <name evidence="9" type="ORF">AB6A40_000776</name>
</gene>
<dbReference type="SMART" id="SM00184">
    <property type="entry name" value="RING"/>
    <property type="match status" value="1"/>
</dbReference>
<keyword evidence="5" id="KW-0808">Transferase</keyword>
<evidence type="ECO:0000256" key="2">
    <source>
        <dbReference type="ARBA" id="ARBA00022771"/>
    </source>
</evidence>
<feature type="domain" description="RING-type" evidence="7">
    <location>
        <begin position="95"/>
        <end position="134"/>
    </location>
</feature>
<dbReference type="SMART" id="SM00678">
    <property type="entry name" value="WWE"/>
    <property type="match status" value="1"/>
</dbReference>
<dbReference type="EMBL" id="JBGFUD010000237">
    <property type="protein sequence ID" value="MFH4974067.1"/>
    <property type="molecule type" value="Genomic_DNA"/>
</dbReference>
<evidence type="ECO:0000256" key="6">
    <source>
        <dbReference type="SAM" id="MobiDB-lite"/>
    </source>
</evidence>
<proteinExistence type="predicted"/>
<dbReference type="PROSITE" id="PS50918">
    <property type="entry name" value="WWE"/>
    <property type="match status" value="1"/>
</dbReference>
<keyword evidence="5" id="KW-0833">Ubl conjugation pathway</keyword>
<evidence type="ECO:0000256" key="4">
    <source>
        <dbReference type="PROSITE-ProRule" id="PRU00175"/>
    </source>
</evidence>
<evidence type="ECO:0000256" key="5">
    <source>
        <dbReference type="RuleBase" id="RU367115"/>
    </source>
</evidence>
<evidence type="ECO:0000259" key="7">
    <source>
        <dbReference type="PROSITE" id="PS50089"/>
    </source>
</evidence>
<dbReference type="PANTHER" id="PTHR13417:SF2">
    <property type="entry name" value="E3 UBIQUITIN-PROTEIN LIGASE RNF146"/>
    <property type="match status" value="1"/>
</dbReference>
<dbReference type="InterPro" id="IPR001841">
    <property type="entry name" value="Znf_RING"/>
</dbReference>
<dbReference type="PROSITE" id="PS50089">
    <property type="entry name" value="ZF_RING_2"/>
    <property type="match status" value="1"/>
</dbReference>
<dbReference type="GO" id="GO:0061630">
    <property type="term" value="F:ubiquitin protein ligase activity"/>
    <property type="evidence" value="ECO:0007669"/>
    <property type="project" value="UniProtKB-UniRule"/>
</dbReference>
<dbReference type="GO" id="GO:0051865">
    <property type="term" value="P:protein autoubiquitination"/>
    <property type="evidence" value="ECO:0007669"/>
    <property type="project" value="UniProtKB-UniRule"/>
</dbReference>
<dbReference type="SUPFAM" id="SSF57850">
    <property type="entry name" value="RING/U-box"/>
    <property type="match status" value="1"/>
</dbReference>
<comment type="catalytic activity">
    <reaction evidence="5">
        <text>S-ubiquitinyl-[E2 ubiquitin-conjugating enzyme]-L-cysteine + [acceptor protein]-L-lysine = [E2 ubiquitin-conjugating enzyme]-L-cysteine + N(6)-ubiquitinyl-[acceptor protein]-L-lysine.</text>
        <dbReference type="EC" id="2.3.2.27"/>
    </reaction>
</comment>
<dbReference type="GO" id="GO:0006511">
    <property type="term" value="P:ubiquitin-dependent protein catabolic process"/>
    <property type="evidence" value="ECO:0007669"/>
    <property type="project" value="UniProtKB-UniRule"/>
</dbReference>
<dbReference type="InterPro" id="IPR033509">
    <property type="entry name" value="RNF146"/>
</dbReference>
<comment type="function">
    <text evidence="5">E3 ubiquitin-protein ligase that specifically binds poly-ADP-ribosylated proteins and mediates their ubiquitination and subsequent degradation.</text>
</comment>
<keyword evidence="1 5" id="KW-0479">Metal-binding</keyword>
<dbReference type="GO" id="GO:0005829">
    <property type="term" value="C:cytosol"/>
    <property type="evidence" value="ECO:0007669"/>
    <property type="project" value="UniProtKB-SubCell"/>
</dbReference>
<dbReference type="InterPro" id="IPR017907">
    <property type="entry name" value="Znf_RING_CS"/>
</dbReference>
<name>A0ABD6E4U6_9BILA</name>
<dbReference type="Gene3D" id="3.30.720.50">
    <property type="match status" value="1"/>
</dbReference>
<comment type="subcellular location">
    <subcellularLocation>
        <location evidence="5">Cytoplasm</location>
        <location evidence="5">Cytosol</location>
    </subcellularLocation>
</comment>
<keyword evidence="5" id="KW-0963">Cytoplasm</keyword>
<organism evidence="9 10">
    <name type="scientific">Gnathostoma spinigerum</name>
    <dbReference type="NCBI Taxonomy" id="75299"/>
    <lineage>
        <taxon>Eukaryota</taxon>
        <taxon>Metazoa</taxon>
        <taxon>Ecdysozoa</taxon>
        <taxon>Nematoda</taxon>
        <taxon>Chromadorea</taxon>
        <taxon>Rhabditida</taxon>
        <taxon>Spirurina</taxon>
        <taxon>Gnathostomatomorpha</taxon>
        <taxon>Gnathostomatoidea</taxon>
        <taxon>Gnathostomatidae</taxon>
        <taxon>Gnathostoma</taxon>
    </lineage>
</organism>
<dbReference type="InterPro" id="IPR018123">
    <property type="entry name" value="WWE-dom_subgr"/>
</dbReference>
<comment type="PTM">
    <text evidence="5">Ubiquitinated; autoubiquitinated.</text>
</comment>